<dbReference type="Pfam" id="PF13561">
    <property type="entry name" value="adh_short_C2"/>
    <property type="match status" value="1"/>
</dbReference>
<organism evidence="4 5">
    <name type="scientific">Rhizodiscina lignyota</name>
    <dbReference type="NCBI Taxonomy" id="1504668"/>
    <lineage>
        <taxon>Eukaryota</taxon>
        <taxon>Fungi</taxon>
        <taxon>Dikarya</taxon>
        <taxon>Ascomycota</taxon>
        <taxon>Pezizomycotina</taxon>
        <taxon>Dothideomycetes</taxon>
        <taxon>Pleosporomycetidae</taxon>
        <taxon>Aulographales</taxon>
        <taxon>Rhizodiscinaceae</taxon>
        <taxon>Rhizodiscina</taxon>
    </lineage>
</organism>
<dbReference type="FunFam" id="3.40.50.720:FF:000084">
    <property type="entry name" value="Short-chain dehydrogenase reductase"/>
    <property type="match status" value="1"/>
</dbReference>
<protein>
    <submittedName>
        <fullName evidence="4">Oxidoreductase</fullName>
    </submittedName>
</protein>
<name>A0A9P4MGA8_9PEZI</name>
<dbReference type="GO" id="GO:0016491">
    <property type="term" value="F:oxidoreductase activity"/>
    <property type="evidence" value="ECO:0007669"/>
    <property type="project" value="UniProtKB-KW"/>
</dbReference>
<evidence type="ECO:0000256" key="3">
    <source>
        <dbReference type="ARBA" id="ARBA00023002"/>
    </source>
</evidence>
<dbReference type="InterPro" id="IPR002347">
    <property type="entry name" value="SDR_fam"/>
</dbReference>
<dbReference type="Proteomes" id="UP000799772">
    <property type="component" value="Unassembled WGS sequence"/>
</dbReference>
<dbReference type="Gene3D" id="3.40.50.720">
    <property type="entry name" value="NAD(P)-binding Rossmann-like Domain"/>
    <property type="match status" value="1"/>
</dbReference>
<evidence type="ECO:0000256" key="1">
    <source>
        <dbReference type="ARBA" id="ARBA00006484"/>
    </source>
</evidence>
<proteinExistence type="inferred from homology"/>
<dbReference type="PANTHER" id="PTHR43639">
    <property type="entry name" value="OXIDOREDUCTASE, SHORT-CHAIN DEHYDROGENASE/REDUCTASE FAMILY (AFU_ORTHOLOGUE AFUA_5G02870)"/>
    <property type="match status" value="1"/>
</dbReference>
<comment type="similarity">
    <text evidence="1">Belongs to the short-chain dehydrogenases/reductases (SDR) family.</text>
</comment>
<keyword evidence="3" id="KW-0560">Oxidoreductase</keyword>
<accession>A0A9P4MGA8</accession>
<gene>
    <name evidence="4" type="ORF">NA57DRAFT_62927</name>
</gene>
<evidence type="ECO:0000313" key="5">
    <source>
        <dbReference type="Proteomes" id="UP000799772"/>
    </source>
</evidence>
<sequence>MGRLDGKVALITGGASGFGAATSERFSQEGCKVLIGDLNESAAKATADKIGGSNIKVMKMDVTQEADWKAAVESCIKEFGRIDILVNNAGWSYKNKPTLEVTMEEYTRVFNINVKSIFLSIAEVVPHMQKQGNGGAIINISSIGSVRPRPGLVWYNSTKSAVSNATKGLAAEYGPDQIRVNAVCPLLSGTRLFEQFAGVPYTKENMKKFLSNVPLGRLTDPMDIANTVLFLASDEGKFITGANLEVDGGRGI</sequence>
<reference evidence="4" key="1">
    <citation type="journal article" date="2020" name="Stud. Mycol.">
        <title>101 Dothideomycetes genomes: a test case for predicting lifestyles and emergence of pathogens.</title>
        <authorList>
            <person name="Haridas S."/>
            <person name="Albert R."/>
            <person name="Binder M."/>
            <person name="Bloem J."/>
            <person name="Labutti K."/>
            <person name="Salamov A."/>
            <person name="Andreopoulos B."/>
            <person name="Baker S."/>
            <person name="Barry K."/>
            <person name="Bills G."/>
            <person name="Bluhm B."/>
            <person name="Cannon C."/>
            <person name="Castanera R."/>
            <person name="Culley D."/>
            <person name="Daum C."/>
            <person name="Ezra D."/>
            <person name="Gonzalez J."/>
            <person name="Henrissat B."/>
            <person name="Kuo A."/>
            <person name="Liang C."/>
            <person name="Lipzen A."/>
            <person name="Lutzoni F."/>
            <person name="Magnuson J."/>
            <person name="Mondo S."/>
            <person name="Nolan M."/>
            <person name="Ohm R."/>
            <person name="Pangilinan J."/>
            <person name="Park H.-J."/>
            <person name="Ramirez L."/>
            <person name="Alfaro M."/>
            <person name="Sun H."/>
            <person name="Tritt A."/>
            <person name="Yoshinaga Y."/>
            <person name="Zwiers L.-H."/>
            <person name="Turgeon B."/>
            <person name="Goodwin S."/>
            <person name="Spatafora J."/>
            <person name="Crous P."/>
            <person name="Grigoriev I."/>
        </authorList>
    </citation>
    <scope>NUCLEOTIDE SEQUENCE</scope>
    <source>
        <strain evidence="4">CBS 133067</strain>
    </source>
</reference>
<dbReference type="PRINTS" id="PR00080">
    <property type="entry name" value="SDRFAMILY"/>
</dbReference>
<keyword evidence="5" id="KW-1185">Reference proteome</keyword>
<dbReference type="PRINTS" id="PR00081">
    <property type="entry name" value="GDHRDH"/>
</dbReference>
<dbReference type="SUPFAM" id="SSF51735">
    <property type="entry name" value="NAD(P)-binding Rossmann-fold domains"/>
    <property type="match status" value="1"/>
</dbReference>
<dbReference type="PANTHER" id="PTHR43639:SF1">
    <property type="entry name" value="SHORT-CHAIN DEHYDROGENASE_REDUCTASE FAMILY PROTEIN"/>
    <property type="match status" value="1"/>
</dbReference>
<evidence type="ECO:0000256" key="2">
    <source>
        <dbReference type="ARBA" id="ARBA00022857"/>
    </source>
</evidence>
<dbReference type="NCBIfam" id="NF005559">
    <property type="entry name" value="PRK07231.1"/>
    <property type="match status" value="1"/>
</dbReference>
<dbReference type="InterPro" id="IPR036291">
    <property type="entry name" value="NAD(P)-bd_dom_sf"/>
</dbReference>
<evidence type="ECO:0000313" key="4">
    <source>
        <dbReference type="EMBL" id="KAF2104334.1"/>
    </source>
</evidence>
<dbReference type="EMBL" id="ML978121">
    <property type="protein sequence ID" value="KAF2104334.1"/>
    <property type="molecule type" value="Genomic_DNA"/>
</dbReference>
<dbReference type="AlphaFoldDB" id="A0A9P4MGA8"/>
<keyword evidence="2" id="KW-0521">NADP</keyword>
<dbReference type="OrthoDB" id="294295at2759"/>
<comment type="caution">
    <text evidence="4">The sequence shown here is derived from an EMBL/GenBank/DDBJ whole genome shotgun (WGS) entry which is preliminary data.</text>
</comment>